<dbReference type="EMBL" id="JATAAI010000001">
    <property type="protein sequence ID" value="KAK1748090.1"/>
    <property type="molecule type" value="Genomic_DNA"/>
</dbReference>
<dbReference type="Proteomes" id="UP001224775">
    <property type="component" value="Unassembled WGS sequence"/>
</dbReference>
<name>A0AAD8YMK4_9STRA</name>
<evidence type="ECO:0000313" key="1">
    <source>
        <dbReference type="EMBL" id="KAK1748090.1"/>
    </source>
</evidence>
<proteinExistence type="predicted"/>
<comment type="caution">
    <text evidence="1">The sequence shown here is derived from an EMBL/GenBank/DDBJ whole genome shotgun (WGS) entry which is preliminary data.</text>
</comment>
<sequence length="93" mass="10902">DALRVFDTFPTFHPIAFPQKINRKLLLSIPFRYRYGIILIQQQRYRLVLCTVACIMEGSVIVMIHSVERRCIKSNQVLHNASKIVMRTGNVQW</sequence>
<organism evidence="1 2">
    <name type="scientific">Skeletonema marinoi</name>
    <dbReference type="NCBI Taxonomy" id="267567"/>
    <lineage>
        <taxon>Eukaryota</taxon>
        <taxon>Sar</taxon>
        <taxon>Stramenopiles</taxon>
        <taxon>Ochrophyta</taxon>
        <taxon>Bacillariophyta</taxon>
        <taxon>Coscinodiscophyceae</taxon>
        <taxon>Thalassiosirophycidae</taxon>
        <taxon>Thalassiosirales</taxon>
        <taxon>Skeletonemataceae</taxon>
        <taxon>Skeletonema</taxon>
        <taxon>Skeletonema marinoi-dohrnii complex</taxon>
    </lineage>
</organism>
<feature type="non-terminal residue" evidence="1">
    <location>
        <position position="1"/>
    </location>
</feature>
<reference evidence="1" key="1">
    <citation type="submission" date="2023-06" db="EMBL/GenBank/DDBJ databases">
        <title>Survivors Of The Sea: Transcriptome response of Skeletonema marinoi to long-term dormancy.</title>
        <authorList>
            <person name="Pinder M.I.M."/>
            <person name="Kourtchenko O."/>
            <person name="Robertson E.K."/>
            <person name="Larsson T."/>
            <person name="Maumus F."/>
            <person name="Osuna-Cruz C.M."/>
            <person name="Vancaester E."/>
            <person name="Stenow R."/>
            <person name="Vandepoele K."/>
            <person name="Ploug H."/>
            <person name="Bruchert V."/>
            <person name="Godhe A."/>
            <person name="Topel M."/>
        </authorList>
    </citation>
    <scope>NUCLEOTIDE SEQUENCE</scope>
    <source>
        <strain evidence="1">R05AC</strain>
    </source>
</reference>
<accession>A0AAD8YMK4</accession>
<keyword evidence="2" id="KW-1185">Reference proteome</keyword>
<evidence type="ECO:0000313" key="2">
    <source>
        <dbReference type="Proteomes" id="UP001224775"/>
    </source>
</evidence>
<gene>
    <name evidence="1" type="ORF">QTG54_000029</name>
</gene>
<dbReference type="AlphaFoldDB" id="A0AAD8YMK4"/>
<protein>
    <submittedName>
        <fullName evidence="1">Uncharacterized protein</fullName>
    </submittedName>
</protein>